<gene>
    <name evidence="2" type="ORF">ACFODX_09930</name>
</gene>
<evidence type="ECO:0008006" key="4">
    <source>
        <dbReference type="Google" id="ProtNLM"/>
    </source>
</evidence>
<keyword evidence="1" id="KW-1133">Transmembrane helix</keyword>
<feature type="transmembrane region" description="Helical" evidence="1">
    <location>
        <begin position="23"/>
        <end position="44"/>
    </location>
</feature>
<dbReference type="EMBL" id="JBHRTF010000004">
    <property type="protein sequence ID" value="MFC3115875.1"/>
    <property type="molecule type" value="Genomic_DNA"/>
</dbReference>
<feature type="transmembrane region" description="Helical" evidence="1">
    <location>
        <begin position="119"/>
        <end position="144"/>
    </location>
</feature>
<comment type="caution">
    <text evidence="2">The sequence shown here is derived from an EMBL/GenBank/DDBJ whole genome shotgun (WGS) entry which is preliminary data.</text>
</comment>
<feature type="transmembrane region" description="Helical" evidence="1">
    <location>
        <begin position="328"/>
        <end position="351"/>
    </location>
</feature>
<keyword evidence="1" id="KW-0472">Membrane</keyword>
<protein>
    <recommendedName>
        <fullName evidence="4">ABC transporter permease</fullName>
    </recommendedName>
</protein>
<feature type="transmembrane region" description="Helical" evidence="1">
    <location>
        <begin position="176"/>
        <end position="193"/>
    </location>
</feature>
<reference evidence="3" key="1">
    <citation type="journal article" date="2019" name="Int. J. Syst. Evol. Microbiol.">
        <title>The Global Catalogue of Microorganisms (GCM) 10K type strain sequencing project: providing services to taxonomists for standard genome sequencing and annotation.</title>
        <authorList>
            <consortium name="The Broad Institute Genomics Platform"/>
            <consortium name="The Broad Institute Genome Sequencing Center for Infectious Disease"/>
            <person name="Wu L."/>
            <person name="Ma J."/>
        </authorList>
    </citation>
    <scope>NUCLEOTIDE SEQUENCE [LARGE SCALE GENOMIC DNA]</scope>
    <source>
        <strain evidence="3">KCTC 52237</strain>
    </source>
</reference>
<accession>A0ABV7FE27</accession>
<dbReference type="Proteomes" id="UP001595555">
    <property type="component" value="Unassembled WGS sequence"/>
</dbReference>
<evidence type="ECO:0000313" key="2">
    <source>
        <dbReference type="EMBL" id="MFC3115875.1"/>
    </source>
</evidence>
<name>A0ABV7FE27_9GAMM</name>
<dbReference type="RefSeq" id="WP_378118604.1">
    <property type="nucleotide sequence ID" value="NZ_JBHRTF010000004.1"/>
</dbReference>
<sequence length="457" mass="52179">MNIQPLLNQYWRLMLVMLLPARYVKWLGILTLAVLTPGIVLYFFDISFVLYIGSALTLLLLMMVGMLVPGQILALRSSKQFQCLADLRHHLFLIAFCFWMLAALILTLTMSFFEPKGFVFHSVFALAFMAMSCVALLFAVVGSYMQAAQGFVPLFVWILFFSAKSANLFAEENAGIYWAVSALLWLVMFIWWFRWQPQKYLVNFLTLPAAEMQRLQMTNTQALAAAFSAVPKTLAGSLLVGASDGTQAWCKRELGQLVFFVLMLAFVFYWVKKIPPAAAGIMLSIYLFIFICIRGSVIFQYIFRNLYRLWMNSSYSRAALLTYIEQQYILLLIASLLPAFLVVGLINHYYLNDVLSLFHLAYLSLIGLLICGMSFYLGLFIYLKTAASFLWLNWVTPIVNIALIGLMVYFNILFGADPSVEHRDYLAFSAGLFILVLVGRTWVKSQWHSINFFRVKN</sequence>
<feature type="transmembrane region" description="Helical" evidence="1">
    <location>
        <begin position="357"/>
        <end position="383"/>
    </location>
</feature>
<evidence type="ECO:0000256" key="1">
    <source>
        <dbReference type="SAM" id="Phobius"/>
    </source>
</evidence>
<evidence type="ECO:0000313" key="3">
    <source>
        <dbReference type="Proteomes" id="UP001595555"/>
    </source>
</evidence>
<feature type="transmembrane region" description="Helical" evidence="1">
    <location>
        <begin position="425"/>
        <end position="443"/>
    </location>
</feature>
<keyword evidence="1" id="KW-0812">Transmembrane</keyword>
<feature type="transmembrane region" description="Helical" evidence="1">
    <location>
        <begin position="151"/>
        <end position="170"/>
    </location>
</feature>
<feature type="transmembrane region" description="Helical" evidence="1">
    <location>
        <begin position="254"/>
        <end position="271"/>
    </location>
</feature>
<keyword evidence="3" id="KW-1185">Reference proteome</keyword>
<feature type="transmembrane region" description="Helical" evidence="1">
    <location>
        <begin position="91"/>
        <end position="113"/>
    </location>
</feature>
<organism evidence="2 3">
    <name type="scientific">Cellvibrio fontiphilus</name>
    <dbReference type="NCBI Taxonomy" id="1815559"/>
    <lineage>
        <taxon>Bacteria</taxon>
        <taxon>Pseudomonadati</taxon>
        <taxon>Pseudomonadota</taxon>
        <taxon>Gammaproteobacteria</taxon>
        <taxon>Cellvibrionales</taxon>
        <taxon>Cellvibrionaceae</taxon>
        <taxon>Cellvibrio</taxon>
    </lineage>
</organism>
<feature type="transmembrane region" description="Helical" evidence="1">
    <location>
        <begin position="283"/>
        <end position="307"/>
    </location>
</feature>
<proteinExistence type="predicted"/>
<feature type="transmembrane region" description="Helical" evidence="1">
    <location>
        <begin position="50"/>
        <end position="70"/>
    </location>
</feature>
<feature type="transmembrane region" description="Helical" evidence="1">
    <location>
        <begin position="390"/>
        <end position="413"/>
    </location>
</feature>